<proteinExistence type="predicted"/>
<feature type="compositionally biased region" description="Polar residues" evidence="1">
    <location>
        <begin position="134"/>
        <end position="143"/>
    </location>
</feature>
<evidence type="ECO:0000313" key="2">
    <source>
        <dbReference type="EMBL" id="RRT32088.1"/>
    </source>
</evidence>
<reference evidence="2 3" key="1">
    <citation type="journal article" date="2014" name="Agronomy (Basel)">
        <title>A Draft Genome Sequence for Ensete ventricosum, the Drought-Tolerant Tree Against Hunger.</title>
        <authorList>
            <person name="Harrison J."/>
            <person name="Moore K.A."/>
            <person name="Paszkiewicz K."/>
            <person name="Jones T."/>
            <person name="Grant M."/>
            <person name="Ambacheew D."/>
            <person name="Muzemil S."/>
            <person name="Studholme D.J."/>
        </authorList>
    </citation>
    <scope>NUCLEOTIDE SEQUENCE [LARGE SCALE GENOMIC DNA]</scope>
</reference>
<name>A0A426WXZ9_ENSVE</name>
<comment type="caution">
    <text evidence="2">The sequence shown here is derived from an EMBL/GenBank/DDBJ whole genome shotgun (WGS) entry which is preliminary data.</text>
</comment>
<evidence type="ECO:0000313" key="3">
    <source>
        <dbReference type="Proteomes" id="UP000287651"/>
    </source>
</evidence>
<sequence length="212" mass="24670">MVADQLCPGAEGGCSGRRQQLKEERQWRIILHSIVLYNHARWSTLCSVQRVVLAAEFLVQIRKKMGSDRQIRKRTGTMIGSRGKATIRERCLMHDSCYLDPNCWNVTFVAEEERGDRGREHSRQRSLEAEIGKVQQSAVQRSSMRSEGKECHQRRRKRNWSCRSRVGQKCHRCSRERRDSLVACARTDGNKIGINFVYEQILADRHAQRNKM</sequence>
<feature type="compositionally biased region" description="Basic and acidic residues" evidence="1">
    <location>
        <begin position="115"/>
        <end position="131"/>
    </location>
</feature>
<feature type="non-terminal residue" evidence="2">
    <location>
        <position position="212"/>
    </location>
</feature>
<dbReference type="Proteomes" id="UP000287651">
    <property type="component" value="Unassembled WGS sequence"/>
</dbReference>
<feature type="region of interest" description="Disordered" evidence="1">
    <location>
        <begin position="115"/>
        <end position="152"/>
    </location>
</feature>
<gene>
    <name evidence="2" type="ORF">B296_00058095</name>
</gene>
<accession>A0A426WXZ9</accession>
<protein>
    <submittedName>
        <fullName evidence="2">Uncharacterized protein</fullName>
    </submittedName>
</protein>
<organism evidence="2 3">
    <name type="scientific">Ensete ventricosum</name>
    <name type="common">Abyssinian banana</name>
    <name type="synonym">Musa ensete</name>
    <dbReference type="NCBI Taxonomy" id="4639"/>
    <lineage>
        <taxon>Eukaryota</taxon>
        <taxon>Viridiplantae</taxon>
        <taxon>Streptophyta</taxon>
        <taxon>Embryophyta</taxon>
        <taxon>Tracheophyta</taxon>
        <taxon>Spermatophyta</taxon>
        <taxon>Magnoliopsida</taxon>
        <taxon>Liliopsida</taxon>
        <taxon>Zingiberales</taxon>
        <taxon>Musaceae</taxon>
        <taxon>Ensete</taxon>
    </lineage>
</organism>
<dbReference type="AlphaFoldDB" id="A0A426WXZ9"/>
<dbReference type="EMBL" id="AMZH03033988">
    <property type="protein sequence ID" value="RRT32088.1"/>
    <property type="molecule type" value="Genomic_DNA"/>
</dbReference>
<evidence type="ECO:0000256" key="1">
    <source>
        <dbReference type="SAM" id="MobiDB-lite"/>
    </source>
</evidence>